<comment type="subunit">
    <text evidence="8">Homodimer. Forms long polymer filaments with other SOKs proteins polymers (e.g. SOK1, SOK2, SOK3 and SOK4) crucial for polar localization and biological activity. Binds to ANGUSTIFOLIA (AN).</text>
</comment>
<protein>
    <recommendedName>
        <fullName evidence="10">SOSEKI DIX-like domain-containing protein</fullName>
    </recommendedName>
</protein>
<evidence type="ECO:0000256" key="5">
    <source>
        <dbReference type="ARBA" id="ARBA00023136"/>
    </source>
</evidence>
<reference evidence="11" key="1">
    <citation type="submission" date="2020-02" db="EMBL/GenBank/DDBJ databases">
        <authorList>
            <person name="Scholz U."/>
            <person name="Mascher M."/>
            <person name="Fiebig A."/>
        </authorList>
    </citation>
    <scope>NUCLEOTIDE SEQUENCE</scope>
</reference>
<dbReference type="GO" id="GO:0051258">
    <property type="term" value="P:protein polymerization"/>
    <property type="evidence" value="ECO:0007669"/>
    <property type="project" value="UniProtKB-ARBA"/>
</dbReference>
<evidence type="ECO:0000256" key="2">
    <source>
        <dbReference type="ARBA" id="ARBA00022473"/>
    </source>
</evidence>
<keyword evidence="4" id="KW-0132">Cell division</keyword>
<dbReference type="GO" id="GO:0051301">
    <property type="term" value="P:cell division"/>
    <property type="evidence" value="ECO:0007669"/>
    <property type="project" value="UniProtKB-KW"/>
</dbReference>
<organism evidence="11 12">
    <name type="scientific">Spirodela intermedia</name>
    <name type="common">Intermediate duckweed</name>
    <dbReference type="NCBI Taxonomy" id="51605"/>
    <lineage>
        <taxon>Eukaryota</taxon>
        <taxon>Viridiplantae</taxon>
        <taxon>Streptophyta</taxon>
        <taxon>Embryophyta</taxon>
        <taxon>Tracheophyta</taxon>
        <taxon>Spermatophyta</taxon>
        <taxon>Magnoliopsida</taxon>
        <taxon>Liliopsida</taxon>
        <taxon>Araceae</taxon>
        <taxon>Lemnoideae</taxon>
        <taxon>Spirodela</taxon>
    </lineage>
</organism>
<feature type="domain" description="SOSEKI DIX-like" evidence="10">
    <location>
        <begin position="22"/>
        <end position="111"/>
    </location>
</feature>
<evidence type="ECO:0000256" key="1">
    <source>
        <dbReference type="ARBA" id="ARBA00004413"/>
    </source>
</evidence>
<feature type="compositionally biased region" description="Acidic residues" evidence="9">
    <location>
        <begin position="138"/>
        <end position="157"/>
    </location>
</feature>
<keyword evidence="12" id="KW-1185">Reference proteome</keyword>
<evidence type="ECO:0000256" key="6">
    <source>
        <dbReference type="ARBA" id="ARBA00023306"/>
    </source>
</evidence>
<name>A0A7I8KT46_SPIIN</name>
<dbReference type="PANTHER" id="PTHR31083">
    <property type="entry name" value="UPSTREAM OF FLC PROTEIN (DUF966)"/>
    <property type="match status" value="1"/>
</dbReference>
<dbReference type="GO" id="GO:0090708">
    <property type="term" value="P:specification of plant organ axis polarity"/>
    <property type="evidence" value="ECO:0007669"/>
    <property type="project" value="UniProtKB-ARBA"/>
</dbReference>
<dbReference type="InterPro" id="IPR021182">
    <property type="entry name" value="SOK_magnoliopsida"/>
</dbReference>
<dbReference type="InterPro" id="IPR010369">
    <property type="entry name" value="SOK"/>
</dbReference>
<evidence type="ECO:0000313" key="12">
    <source>
        <dbReference type="Proteomes" id="UP000663760"/>
    </source>
</evidence>
<dbReference type="GO" id="GO:2000067">
    <property type="term" value="P:regulation of root morphogenesis"/>
    <property type="evidence" value="ECO:0007669"/>
    <property type="project" value="UniProtKB-ARBA"/>
</dbReference>
<evidence type="ECO:0000256" key="3">
    <source>
        <dbReference type="ARBA" id="ARBA00022475"/>
    </source>
</evidence>
<gene>
    <name evidence="11" type="ORF">SI8410_08011687</name>
</gene>
<feature type="compositionally biased region" description="Low complexity" evidence="9">
    <location>
        <begin position="240"/>
        <end position="255"/>
    </location>
</feature>
<evidence type="ECO:0000256" key="7">
    <source>
        <dbReference type="ARBA" id="ARBA00024211"/>
    </source>
</evidence>
<keyword evidence="2" id="KW-0217">Developmental protein</keyword>
<keyword evidence="3" id="KW-1003">Cell membrane</keyword>
<dbReference type="AlphaFoldDB" id="A0A7I8KT46"/>
<feature type="region of interest" description="Disordered" evidence="9">
    <location>
        <begin position="128"/>
        <end position="198"/>
    </location>
</feature>
<keyword evidence="5" id="KW-0472">Membrane</keyword>
<dbReference type="Pfam" id="PF06136">
    <property type="entry name" value="SOK"/>
    <property type="match status" value="1"/>
</dbReference>
<dbReference type="GO" id="GO:0051302">
    <property type="term" value="P:regulation of cell division"/>
    <property type="evidence" value="ECO:0007669"/>
    <property type="project" value="UniProtKB-ARBA"/>
</dbReference>
<dbReference type="PANTHER" id="PTHR31083:SF18">
    <property type="entry name" value="PROTEIN SOSEKI 2"/>
    <property type="match status" value="1"/>
</dbReference>
<evidence type="ECO:0000256" key="8">
    <source>
        <dbReference type="ARBA" id="ARBA00046534"/>
    </source>
</evidence>
<evidence type="ECO:0000256" key="9">
    <source>
        <dbReference type="SAM" id="MobiDB-lite"/>
    </source>
</evidence>
<dbReference type="EMBL" id="LR746271">
    <property type="protein sequence ID" value="CAA7401009.1"/>
    <property type="molecule type" value="Genomic_DNA"/>
</dbReference>
<feature type="compositionally biased region" description="Low complexity" evidence="9">
    <location>
        <begin position="173"/>
        <end position="187"/>
    </location>
</feature>
<dbReference type="Proteomes" id="UP000663760">
    <property type="component" value="Chromosome 8"/>
</dbReference>
<keyword evidence="6" id="KW-0131">Cell cycle</keyword>
<dbReference type="GO" id="GO:0005886">
    <property type="term" value="C:plasma membrane"/>
    <property type="evidence" value="ECO:0007669"/>
    <property type="project" value="UniProtKB-SubCell"/>
</dbReference>
<dbReference type="OrthoDB" id="1280899at2759"/>
<comment type="similarity">
    <text evidence="7">Belongs to the SOSEKI family.</text>
</comment>
<proteinExistence type="inferred from homology"/>
<evidence type="ECO:0000259" key="10">
    <source>
        <dbReference type="Pfam" id="PF06136"/>
    </source>
</evidence>
<dbReference type="InterPro" id="IPR048351">
    <property type="entry name" value="SOK_DIX"/>
</dbReference>
<dbReference type="PIRSF" id="PIRSF031043">
    <property type="entry name" value="UCP031043"/>
    <property type="match status" value="1"/>
</dbReference>
<evidence type="ECO:0000313" key="11">
    <source>
        <dbReference type="EMBL" id="CAA7401009.1"/>
    </source>
</evidence>
<feature type="region of interest" description="Disordered" evidence="9">
    <location>
        <begin position="238"/>
        <end position="277"/>
    </location>
</feature>
<evidence type="ECO:0000256" key="4">
    <source>
        <dbReference type="ARBA" id="ARBA00022618"/>
    </source>
</evidence>
<accession>A0A7I8KT46</accession>
<sequence length="381" mass="40595">MEAGAGGGGHGRRERERPVRKVQVVYYLCRNGQLEQPHFVEVPRRRNQLLRLKDVTERLTALRGKGMPSLFSWSCKRRYKNGYVWNDLAGDDVVHPAEGDDEYILKGSEIVVVGGAAEGFQRLQLGAQRPPFLAAPPAEEEEAAEEEEEEEEPEAEDIVPRQGGGDAHHSELAMDAADASPPSSSSSEKPHPPATAADEGRIAAGDGLEACRPPRSSILLQLIACGSAVAKVRSGLLKDSATAAAPPPSSGLSTPNTSGRRSLGSLHKGGGLRRRAAAAECDEEIHYMSENPRFGNPQLEDKEYFSGSIVESIAGDRTVAAATGPGLKKSSSYNEDRLTKCGLAAGILDDGEEEAAAAERRGQSRCVPGKKSFAFCAGGKQ</sequence>
<comment type="subcellular location">
    <subcellularLocation>
        <location evidence="1">Cell membrane</location>
        <topology evidence="1">Peripheral membrane protein</topology>
        <orientation evidence="1">Cytoplasmic side</orientation>
    </subcellularLocation>
</comment>